<evidence type="ECO:0000313" key="5">
    <source>
        <dbReference type="Proteomes" id="UP000243459"/>
    </source>
</evidence>
<dbReference type="PANTHER" id="PTHR11136">
    <property type="entry name" value="FOLYLPOLYGLUTAMATE SYNTHASE-RELATED"/>
    <property type="match status" value="1"/>
</dbReference>
<dbReference type="Gramene" id="ONK67447">
    <property type="protein sequence ID" value="ONK67447"/>
    <property type="gene ID" value="A4U43_C05F130"/>
</dbReference>
<keyword evidence="1" id="KW-0436">Ligase</keyword>
<accession>A0A5P1EQP9</accession>
<keyword evidence="2" id="KW-0547">Nucleotide-binding</keyword>
<sequence>MFSLPDFSLFLTGVHFSKALFAPCMSSYHRVNSAVSAVSSDISQDTTWQSTLQKTWEKLIHGKDVSLNNCYKIESPEHLPSSGFLNENYPSSAVIPSLPLTIKWLRDCVKDNPSLRLQVLVTGSLHLVGDVLKLLRR</sequence>
<evidence type="ECO:0000256" key="2">
    <source>
        <dbReference type="ARBA" id="ARBA00022741"/>
    </source>
</evidence>
<dbReference type="GO" id="GO:0005829">
    <property type="term" value="C:cytosol"/>
    <property type="evidence" value="ECO:0007669"/>
    <property type="project" value="TreeGrafter"/>
</dbReference>
<name>A0A5P1EQP9_ASPOF</name>
<dbReference type="PANTHER" id="PTHR11136:SF5">
    <property type="entry name" value="FOLYLPOLYGLUTAMATE SYNTHASE, MITOCHONDRIAL"/>
    <property type="match status" value="1"/>
</dbReference>
<dbReference type="GO" id="GO:0004326">
    <property type="term" value="F:tetrahydrofolylpolyglutamate synthase activity"/>
    <property type="evidence" value="ECO:0007669"/>
    <property type="project" value="InterPro"/>
</dbReference>
<organism evidence="4 5">
    <name type="scientific">Asparagus officinalis</name>
    <name type="common">Garden asparagus</name>
    <dbReference type="NCBI Taxonomy" id="4686"/>
    <lineage>
        <taxon>Eukaryota</taxon>
        <taxon>Viridiplantae</taxon>
        <taxon>Streptophyta</taxon>
        <taxon>Embryophyta</taxon>
        <taxon>Tracheophyta</taxon>
        <taxon>Spermatophyta</taxon>
        <taxon>Magnoliopsida</taxon>
        <taxon>Liliopsida</taxon>
        <taxon>Asparagales</taxon>
        <taxon>Asparagaceae</taxon>
        <taxon>Asparagoideae</taxon>
        <taxon>Asparagus</taxon>
    </lineage>
</organism>
<protein>
    <recommendedName>
        <fullName evidence="6">Folylpolyglutamate synthase</fullName>
    </recommendedName>
</protein>
<evidence type="ECO:0000256" key="1">
    <source>
        <dbReference type="ARBA" id="ARBA00022598"/>
    </source>
</evidence>
<dbReference type="AlphaFoldDB" id="A0A5P1EQP9"/>
<keyword evidence="5" id="KW-1185">Reference proteome</keyword>
<gene>
    <name evidence="4" type="ORF">A4U43_C05F130</name>
</gene>
<dbReference type="Proteomes" id="UP000243459">
    <property type="component" value="Chromosome 5"/>
</dbReference>
<dbReference type="GO" id="GO:0005524">
    <property type="term" value="F:ATP binding"/>
    <property type="evidence" value="ECO:0007669"/>
    <property type="project" value="UniProtKB-KW"/>
</dbReference>
<dbReference type="GO" id="GO:0005739">
    <property type="term" value="C:mitochondrion"/>
    <property type="evidence" value="ECO:0007669"/>
    <property type="project" value="TreeGrafter"/>
</dbReference>
<evidence type="ECO:0000256" key="3">
    <source>
        <dbReference type="ARBA" id="ARBA00022840"/>
    </source>
</evidence>
<dbReference type="InterPro" id="IPR001645">
    <property type="entry name" value="Folylpolyglutamate_synth"/>
</dbReference>
<keyword evidence="3" id="KW-0067">ATP-binding</keyword>
<dbReference type="EMBL" id="CM007385">
    <property type="protein sequence ID" value="ONK67447.1"/>
    <property type="molecule type" value="Genomic_DNA"/>
</dbReference>
<evidence type="ECO:0000313" key="4">
    <source>
        <dbReference type="EMBL" id="ONK67447.1"/>
    </source>
</evidence>
<evidence type="ECO:0008006" key="6">
    <source>
        <dbReference type="Google" id="ProtNLM"/>
    </source>
</evidence>
<reference evidence="5" key="1">
    <citation type="journal article" date="2017" name="Nat. Commun.">
        <title>The asparagus genome sheds light on the origin and evolution of a young Y chromosome.</title>
        <authorList>
            <person name="Harkess A."/>
            <person name="Zhou J."/>
            <person name="Xu C."/>
            <person name="Bowers J.E."/>
            <person name="Van der Hulst R."/>
            <person name="Ayyampalayam S."/>
            <person name="Mercati F."/>
            <person name="Riccardi P."/>
            <person name="McKain M.R."/>
            <person name="Kakrana A."/>
            <person name="Tang H."/>
            <person name="Ray J."/>
            <person name="Groenendijk J."/>
            <person name="Arikit S."/>
            <person name="Mathioni S.M."/>
            <person name="Nakano M."/>
            <person name="Shan H."/>
            <person name="Telgmann-Rauber A."/>
            <person name="Kanno A."/>
            <person name="Yue Z."/>
            <person name="Chen H."/>
            <person name="Li W."/>
            <person name="Chen Y."/>
            <person name="Xu X."/>
            <person name="Zhang Y."/>
            <person name="Luo S."/>
            <person name="Chen H."/>
            <person name="Gao J."/>
            <person name="Mao Z."/>
            <person name="Pires J.C."/>
            <person name="Luo M."/>
            <person name="Kudrna D."/>
            <person name="Wing R.A."/>
            <person name="Meyers B.C."/>
            <person name="Yi K."/>
            <person name="Kong H."/>
            <person name="Lavrijsen P."/>
            <person name="Sunseri F."/>
            <person name="Falavigna A."/>
            <person name="Ye Y."/>
            <person name="Leebens-Mack J.H."/>
            <person name="Chen G."/>
        </authorList>
    </citation>
    <scope>NUCLEOTIDE SEQUENCE [LARGE SCALE GENOMIC DNA]</scope>
    <source>
        <strain evidence="5">cv. DH0086</strain>
    </source>
</reference>
<proteinExistence type="predicted"/>